<dbReference type="AlphaFoldDB" id="A0A6J5VNY9"/>
<name>A0A6J5VNY9_PRUAR</name>
<sequence length="87" mass="9670">MRAMASISDNLNPPNPPTPTSQVQVLNINWFQKQPNGNDEVPALSIELQNPPPLAPLIVLHKEIVELQKHLSLKQASLHHVSDQEVL</sequence>
<evidence type="ECO:0000313" key="2">
    <source>
        <dbReference type="EMBL" id="CAB4290686.1"/>
    </source>
</evidence>
<dbReference type="Proteomes" id="UP000507222">
    <property type="component" value="Unassembled WGS sequence"/>
</dbReference>
<evidence type="ECO:0000313" key="3">
    <source>
        <dbReference type="Proteomes" id="UP000507222"/>
    </source>
</evidence>
<feature type="region of interest" description="Disordered" evidence="1">
    <location>
        <begin position="1"/>
        <end position="21"/>
    </location>
</feature>
<protein>
    <submittedName>
        <fullName evidence="2">Uncharacterized protein</fullName>
    </submittedName>
</protein>
<organism evidence="2 3">
    <name type="scientific">Prunus armeniaca</name>
    <name type="common">Apricot</name>
    <name type="synonym">Armeniaca vulgaris</name>
    <dbReference type="NCBI Taxonomy" id="36596"/>
    <lineage>
        <taxon>Eukaryota</taxon>
        <taxon>Viridiplantae</taxon>
        <taxon>Streptophyta</taxon>
        <taxon>Embryophyta</taxon>
        <taxon>Tracheophyta</taxon>
        <taxon>Spermatophyta</taxon>
        <taxon>Magnoliopsida</taxon>
        <taxon>eudicotyledons</taxon>
        <taxon>Gunneridae</taxon>
        <taxon>Pentapetalae</taxon>
        <taxon>rosids</taxon>
        <taxon>fabids</taxon>
        <taxon>Rosales</taxon>
        <taxon>Rosaceae</taxon>
        <taxon>Amygdaloideae</taxon>
        <taxon>Amygdaleae</taxon>
        <taxon>Prunus</taxon>
    </lineage>
</organism>
<gene>
    <name evidence="2" type="ORF">CURHAP_LOCUS50790</name>
</gene>
<proteinExistence type="predicted"/>
<evidence type="ECO:0000256" key="1">
    <source>
        <dbReference type="SAM" id="MobiDB-lite"/>
    </source>
</evidence>
<reference evidence="2 3" key="1">
    <citation type="submission" date="2020-05" db="EMBL/GenBank/DDBJ databases">
        <authorList>
            <person name="Campoy J."/>
            <person name="Schneeberger K."/>
            <person name="Spophaly S."/>
        </authorList>
    </citation>
    <scope>NUCLEOTIDE SEQUENCE [LARGE SCALE GENOMIC DNA]</scope>
    <source>
        <strain evidence="2">PruArmRojPasFocal</strain>
    </source>
</reference>
<dbReference type="EMBL" id="CAEKDK010000008">
    <property type="protein sequence ID" value="CAB4290686.1"/>
    <property type="molecule type" value="Genomic_DNA"/>
</dbReference>
<accession>A0A6J5VNY9</accession>